<feature type="compositionally biased region" description="Basic and acidic residues" evidence="6">
    <location>
        <begin position="13"/>
        <end position="23"/>
    </location>
</feature>
<keyword evidence="2" id="KW-0805">Transcription regulation</keyword>
<dbReference type="EMBL" id="JACRIW010000047">
    <property type="protein sequence ID" value="MBI5169237.1"/>
    <property type="molecule type" value="Genomic_DNA"/>
</dbReference>
<dbReference type="Gene3D" id="1.10.10.60">
    <property type="entry name" value="Homeodomain-like"/>
    <property type="match status" value="1"/>
</dbReference>
<evidence type="ECO:0000256" key="4">
    <source>
        <dbReference type="ARBA" id="ARBA00023163"/>
    </source>
</evidence>
<feature type="region of interest" description="Disordered" evidence="6">
    <location>
        <begin position="1"/>
        <end position="23"/>
    </location>
</feature>
<gene>
    <name evidence="8" type="ORF">HZA61_07095</name>
</gene>
<evidence type="ECO:0000256" key="1">
    <source>
        <dbReference type="ARBA" id="ARBA00022491"/>
    </source>
</evidence>
<dbReference type="Gene3D" id="1.10.357.10">
    <property type="entry name" value="Tetracycline Repressor, domain 2"/>
    <property type="match status" value="1"/>
</dbReference>
<dbReference type="AlphaFoldDB" id="A0A933SBU6"/>
<protein>
    <submittedName>
        <fullName evidence="8">TetR/AcrR family transcriptional regulator</fullName>
    </submittedName>
</protein>
<evidence type="ECO:0000259" key="7">
    <source>
        <dbReference type="PROSITE" id="PS50977"/>
    </source>
</evidence>
<evidence type="ECO:0000256" key="2">
    <source>
        <dbReference type="ARBA" id="ARBA00023015"/>
    </source>
</evidence>
<accession>A0A933SBU6</accession>
<organism evidence="8 9">
    <name type="scientific">Eiseniibacteriota bacterium</name>
    <dbReference type="NCBI Taxonomy" id="2212470"/>
    <lineage>
        <taxon>Bacteria</taxon>
        <taxon>Candidatus Eiseniibacteriota</taxon>
    </lineage>
</organism>
<feature type="domain" description="HTH tetR-type" evidence="7">
    <location>
        <begin position="19"/>
        <end position="79"/>
    </location>
</feature>
<dbReference type="InterPro" id="IPR009057">
    <property type="entry name" value="Homeodomain-like_sf"/>
</dbReference>
<dbReference type="Pfam" id="PF00440">
    <property type="entry name" value="TetR_N"/>
    <property type="match status" value="1"/>
</dbReference>
<dbReference type="InterPro" id="IPR001647">
    <property type="entry name" value="HTH_TetR"/>
</dbReference>
<dbReference type="SUPFAM" id="SSF46689">
    <property type="entry name" value="Homeodomain-like"/>
    <property type="match status" value="1"/>
</dbReference>
<dbReference type="PRINTS" id="PR00455">
    <property type="entry name" value="HTHTETR"/>
</dbReference>
<keyword evidence="4" id="KW-0804">Transcription</keyword>
<dbReference type="GO" id="GO:0003700">
    <property type="term" value="F:DNA-binding transcription factor activity"/>
    <property type="evidence" value="ECO:0007669"/>
    <property type="project" value="TreeGrafter"/>
</dbReference>
<reference evidence="8" key="1">
    <citation type="submission" date="2020-07" db="EMBL/GenBank/DDBJ databases">
        <title>Huge and variable diversity of episymbiotic CPR bacteria and DPANN archaea in groundwater ecosystems.</title>
        <authorList>
            <person name="He C.Y."/>
            <person name="Keren R."/>
            <person name="Whittaker M."/>
            <person name="Farag I.F."/>
            <person name="Doudna J."/>
            <person name="Cate J.H.D."/>
            <person name="Banfield J.F."/>
        </authorList>
    </citation>
    <scope>NUCLEOTIDE SEQUENCE</scope>
    <source>
        <strain evidence="8">NC_groundwater_1813_Pr3_B-0.1um_71_17</strain>
    </source>
</reference>
<feature type="compositionally biased region" description="Basic residues" evidence="6">
    <location>
        <begin position="208"/>
        <end position="228"/>
    </location>
</feature>
<proteinExistence type="predicted"/>
<dbReference type="SUPFAM" id="SSF48498">
    <property type="entry name" value="Tetracyclin repressor-like, C-terminal domain"/>
    <property type="match status" value="1"/>
</dbReference>
<keyword evidence="3 5" id="KW-0238">DNA-binding</keyword>
<dbReference type="PANTHER" id="PTHR30055">
    <property type="entry name" value="HTH-TYPE TRANSCRIPTIONAL REGULATOR RUTR"/>
    <property type="match status" value="1"/>
</dbReference>
<keyword evidence="1" id="KW-0678">Repressor</keyword>
<dbReference type="Proteomes" id="UP000696931">
    <property type="component" value="Unassembled WGS sequence"/>
</dbReference>
<feature type="DNA-binding region" description="H-T-H motif" evidence="5">
    <location>
        <begin position="42"/>
        <end position="61"/>
    </location>
</feature>
<sequence length="228" mass="25866">MVRAAAAKKSSPHVHEKRERRKSEIQHAALRAFRERGYHATTLDHIAEQLGVRKTALYHYFPDKDAILFECHREALGELERNLAEARRLKSPADQLRHVIEAHVRVMTETLDGSPLAFEVPSLSGERQREVVAGRDRYERELRRIIERGVRAGVFRDTDAKVAVFAILGAINWIARWWRPGGALSTAELGRQFSDHLVGGLGPLPRPRLVRSPKPRAARPRTRSKATS</sequence>
<evidence type="ECO:0000313" key="9">
    <source>
        <dbReference type="Proteomes" id="UP000696931"/>
    </source>
</evidence>
<feature type="region of interest" description="Disordered" evidence="6">
    <location>
        <begin position="204"/>
        <end position="228"/>
    </location>
</feature>
<dbReference type="GO" id="GO:0000976">
    <property type="term" value="F:transcription cis-regulatory region binding"/>
    <property type="evidence" value="ECO:0007669"/>
    <property type="project" value="TreeGrafter"/>
</dbReference>
<name>A0A933SBU6_UNCEI</name>
<evidence type="ECO:0000256" key="3">
    <source>
        <dbReference type="ARBA" id="ARBA00023125"/>
    </source>
</evidence>
<comment type="caution">
    <text evidence="8">The sequence shown here is derived from an EMBL/GenBank/DDBJ whole genome shotgun (WGS) entry which is preliminary data.</text>
</comment>
<dbReference type="Pfam" id="PF17932">
    <property type="entry name" value="TetR_C_24"/>
    <property type="match status" value="1"/>
</dbReference>
<dbReference type="InterPro" id="IPR041490">
    <property type="entry name" value="KstR2_TetR_C"/>
</dbReference>
<evidence type="ECO:0000313" key="8">
    <source>
        <dbReference type="EMBL" id="MBI5169237.1"/>
    </source>
</evidence>
<dbReference type="PANTHER" id="PTHR30055:SF175">
    <property type="entry name" value="HTH-TYPE TRANSCRIPTIONAL REPRESSOR KSTR2"/>
    <property type="match status" value="1"/>
</dbReference>
<evidence type="ECO:0000256" key="6">
    <source>
        <dbReference type="SAM" id="MobiDB-lite"/>
    </source>
</evidence>
<dbReference type="InterPro" id="IPR036271">
    <property type="entry name" value="Tet_transcr_reg_TetR-rel_C_sf"/>
</dbReference>
<evidence type="ECO:0000256" key="5">
    <source>
        <dbReference type="PROSITE-ProRule" id="PRU00335"/>
    </source>
</evidence>
<dbReference type="InterPro" id="IPR050109">
    <property type="entry name" value="HTH-type_TetR-like_transc_reg"/>
</dbReference>
<dbReference type="PROSITE" id="PS50977">
    <property type="entry name" value="HTH_TETR_2"/>
    <property type="match status" value="1"/>
</dbReference>